<feature type="transmembrane region" description="Helical" evidence="1">
    <location>
        <begin position="41"/>
        <end position="58"/>
    </location>
</feature>
<protein>
    <submittedName>
        <fullName evidence="2">Uncharacterized protein</fullName>
    </submittedName>
</protein>
<dbReference type="VEuPathDB" id="FungiDB:VP01_5197g1"/>
<evidence type="ECO:0000313" key="3">
    <source>
        <dbReference type="Proteomes" id="UP000037035"/>
    </source>
</evidence>
<keyword evidence="1" id="KW-0812">Transmembrane</keyword>
<comment type="caution">
    <text evidence="2">The sequence shown here is derived from an EMBL/GenBank/DDBJ whole genome shotgun (WGS) entry which is preliminary data.</text>
</comment>
<reference evidence="2 3" key="1">
    <citation type="submission" date="2015-08" db="EMBL/GenBank/DDBJ databases">
        <title>Next Generation Sequencing and Analysis of the Genome of Puccinia sorghi L Schw, the Causal Agent of Maize Common Rust.</title>
        <authorList>
            <person name="Rochi L."/>
            <person name="Burguener G."/>
            <person name="Darino M."/>
            <person name="Turjanski A."/>
            <person name="Kreff E."/>
            <person name="Dieguez M.J."/>
            <person name="Sacco F."/>
        </authorList>
    </citation>
    <scope>NUCLEOTIDE SEQUENCE [LARGE SCALE GENOMIC DNA]</scope>
    <source>
        <strain evidence="2 3">RO10H11247</strain>
    </source>
</reference>
<dbReference type="Proteomes" id="UP000037035">
    <property type="component" value="Unassembled WGS sequence"/>
</dbReference>
<dbReference type="EMBL" id="LAVV01010383">
    <property type="protein sequence ID" value="KNZ49132.1"/>
    <property type="molecule type" value="Genomic_DNA"/>
</dbReference>
<proteinExistence type="predicted"/>
<accession>A0A0L6ULH4</accession>
<keyword evidence="3" id="KW-1185">Reference proteome</keyword>
<keyword evidence="1" id="KW-1133">Transmembrane helix</keyword>
<dbReference type="AlphaFoldDB" id="A0A0L6ULH4"/>
<evidence type="ECO:0000313" key="2">
    <source>
        <dbReference type="EMBL" id="KNZ49132.1"/>
    </source>
</evidence>
<evidence type="ECO:0000256" key="1">
    <source>
        <dbReference type="SAM" id="Phobius"/>
    </source>
</evidence>
<organism evidence="2 3">
    <name type="scientific">Puccinia sorghi</name>
    <dbReference type="NCBI Taxonomy" id="27349"/>
    <lineage>
        <taxon>Eukaryota</taxon>
        <taxon>Fungi</taxon>
        <taxon>Dikarya</taxon>
        <taxon>Basidiomycota</taxon>
        <taxon>Pucciniomycotina</taxon>
        <taxon>Pucciniomycetes</taxon>
        <taxon>Pucciniales</taxon>
        <taxon>Pucciniaceae</taxon>
        <taxon>Puccinia</taxon>
    </lineage>
</organism>
<gene>
    <name evidence="2" type="ORF">VP01_5197g1</name>
</gene>
<feature type="transmembrane region" description="Helical" evidence="1">
    <location>
        <begin position="107"/>
        <end position="129"/>
    </location>
</feature>
<name>A0A0L6ULH4_9BASI</name>
<feature type="transmembrane region" description="Helical" evidence="1">
    <location>
        <begin position="141"/>
        <end position="164"/>
    </location>
</feature>
<sequence>MTKSNEDKLTGFEKRLVQHQTKEEKERKKGNRQGRIQFEEVVYFTSVLYSLLYTPMMVPTNYFMVFQAVTSASQHYSLVELAVHQYTSSRSTEVTFWMLDRPIFPEMIPLFVWTFLDWGTSNISSLSFYMSQSFSSCQQLLAALWLIILVYFAKMAGGLAVALWSKAAWQFHNGCHSTTIFKPSIKKKPPLQLISCFDFVFQIRRKHAFDPCIHYDFKHNLGLFKLNEFFFYKCGNLMNRGIILNSKPSLVMKNDDRSVPIITKQSLEVRFSQSKLSNLEQQEFFRSFGSLMSPVIRYLLIGPANLRCWMSTTEIIHYLLI</sequence>
<keyword evidence="1" id="KW-0472">Membrane</keyword>